<dbReference type="EMBL" id="CP154858">
    <property type="protein sequence ID" value="XDT72135.1"/>
    <property type="molecule type" value="Genomic_DNA"/>
</dbReference>
<keyword evidence="1" id="KW-1133">Transmembrane helix</keyword>
<evidence type="ECO:0000313" key="2">
    <source>
        <dbReference type="EMBL" id="XDT72135.1"/>
    </source>
</evidence>
<sequence>MKRLIFWPVFLAVVLFLAFKVFVWLAVQERLNDVKRDLALTAALSTGWIESDLNGHITIRDVKLTPFRLRDTLTLERITLEFPSVWSLLGALSQAENALPGQMRIILAGGEMPVRVHPDVREEPALPGPLAKLLFPRPCGGVETVQAAQLLEMGYGFIGFDGQLSWTFDRFDRRLRLDWELTGEHLSRVKLSADLQLHHDLRWPPPAGARPPRVIHLDLDLADLGYEQRLNRLCAAKSRMTESQVVDTAVTELGQTLESLGIRPGRGWLEASRQWMQGNADVRIVLDPLPDFEYNMVSFMSADSVLDALGLKLVVNGSPVQDLGLVVDNATLKKALAPPAEPYAPKAVRTPPKPVVQKPENGPAWVEVDTTDVTAWLDLPARVTLHSGKVLEGRLIRADEWQIELTQQVAGGEVGYPVKKVQIAKLEIYTRPTP</sequence>
<keyword evidence="1" id="KW-0472">Membrane</keyword>
<accession>A0AB39UVW3</accession>
<dbReference type="RefSeq" id="WP_369601149.1">
    <property type="nucleotide sequence ID" value="NZ_CP154858.1"/>
</dbReference>
<dbReference type="KEGG" id="tcd:AAIA72_15255"/>
<evidence type="ECO:0000256" key="1">
    <source>
        <dbReference type="SAM" id="Phobius"/>
    </source>
</evidence>
<name>A0AB39UVW3_9GAMM</name>
<organism evidence="2">
    <name type="scientific">Thermohahella caldifontis</name>
    <dbReference type="NCBI Taxonomy" id="3142973"/>
    <lineage>
        <taxon>Bacteria</taxon>
        <taxon>Pseudomonadati</taxon>
        <taxon>Pseudomonadota</taxon>
        <taxon>Gammaproteobacteria</taxon>
        <taxon>Oceanospirillales</taxon>
        <taxon>Hahellaceae</taxon>
        <taxon>Thermohahella</taxon>
    </lineage>
</organism>
<reference evidence="2" key="1">
    <citation type="submission" date="2024-05" db="EMBL/GenBank/DDBJ databases">
        <title>Genome sequencing of novel strain.</title>
        <authorList>
            <person name="Ganbat D."/>
            <person name="Ganbat S."/>
            <person name="Lee S.-J."/>
        </authorList>
    </citation>
    <scope>NUCLEOTIDE SEQUENCE</scope>
    <source>
        <strain evidence="2">SMD15-11</strain>
    </source>
</reference>
<feature type="transmembrane region" description="Helical" evidence="1">
    <location>
        <begin position="6"/>
        <end position="27"/>
    </location>
</feature>
<protein>
    <recommendedName>
        <fullName evidence="3">DUF945 family protein</fullName>
    </recommendedName>
</protein>
<keyword evidence="1" id="KW-0812">Transmembrane</keyword>
<proteinExistence type="predicted"/>
<gene>
    <name evidence="2" type="ORF">AAIA72_15255</name>
</gene>
<evidence type="ECO:0008006" key="3">
    <source>
        <dbReference type="Google" id="ProtNLM"/>
    </source>
</evidence>
<dbReference type="AlphaFoldDB" id="A0AB39UVW3"/>